<evidence type="ECO:0000256" key="1">
    <source>
        <dbReference type="PROSITE-ProRule" id="PRU00169"/>
    </source>
</evidence>
<dbReference type="Gene3D" id="3.40.50.2300">
    <property type="match status" value="1"/>
</dbReference>
<organism evidence="4 5">
    <name type="scientific">Methyloceanibacter marginalis</name>
    <dbReference type="NCBI Taxonomy" id="1774971"/>
    <lineage>
        <taxon>Bacteria</taxon>
        <taxon>Pseudomonadati</taxon>
        <taxon>Pseudomonadota</taxon>
        <taxon>Alphaproteobacteria</taxon>
        <taxon>Hyphomicrobiales</taxon>
        <taxon>Hyphomicrobiaceae</taxon>
        <taxon>Methyloceanibacter</taxon>
    </lineage>
</organism>
<dbReference type="InterPro" id="IPR011006">
    <property type="entry name" value="CheY-like_superfamily"/>
</dbReference>
<dbReference type="EMBL" id="LPWD01000124">
    <property type="protein sequence ID" value="ODS03318.1"/>
    <property type="molecule type" value="Genomic_DNA"/>
</dbReference>
<sequence>MSLSVFDSADSTLKILVIDETPIRRAILESGLKEAGFVNVTMLDSASHLVEQIYKLDPDVILIDLENPSRDVLEQMFQVSRAVRRPIAMFVEQSDKATIEEAIDAGVSAYIVDGLKKERVKPILEMTVSRFKAFDRLRTELEETKSALKDRKVIEKAKGILMRSRDLSEDEAYGLLRKTAMGQGKRLADVAEGLVSSFELLKE</sequence>
<dbReference type="Gene3D" id="1.10.10.10">
    <property type="entry name" value="Winged helix-like DNA-binding domain superfamily/Winged helix DNA-binding domain"/>
    <property type="match status" value="1"/>
</dbReference>
<dbReference type="PIRSF" id="PIRSF036382">
    <property type="entry name" value="RR_antiterm"/>
    <property type="match status" value="1"/>
</dbReference>
<dbReference type="Pfam" id="PF00072">
    <property type="entry name" value="Response_reg"/>
    <property type="match status" value="1"/>
</dbReference>
<dbReference type="InterPro" id="IPR036388">
    <property type="entry name" value="WH-like_DNA-bd_sf"/>
</dbReference>
<comment type="caution">
    <text evidence="4">The sequence shown here is derived from an EMBL/GenBank/DDBJ whole genome shotgun (WGS) entry which is preliminary data.</text>
</comment>
<evidence type="ECO:0000259" key="3">
    <source>
        <dbReference type="PROSITE" id="PS50921"/>
    </source>
</evidence>
<reference evidence="4 5" key="1">
    <citation type="journal article" date="2016" name="Environ. Microbiol.">
        <title>New Methyloceanibacter diversity from North Sea sediments includes methanotroph containing solely the soluble methane monooxygenase.</title>
        <authorList>
            <person name="Vekeman B."/>
            <person name="Kerckhof F.M."/>
            <person name="Cremers G."/>
            <person name="de Vos P."/>
            <person name="Vandamme P."/>
            <person name="Boon N."/>
            <person name="Op den Camp H.J."/>
            <person name="Heylen K."/>
        </authorList>
    </citation>
    <scope>NUCLEOTIDE SEQUENCE [LARGE SCALE GENOMIC DNA]</scope>
    <source>
        <strain evidence="4 5">R-67177</strain>
    </source>
</reference>
<evidence type="ECO:0000259" key="2">
    <source>
        <dbReference type="PROSITE" id="PS50110"/>
    </source>
</evidence>
<gene>
    <name evidence="4" type="ORF">AUC71_01035</name>
</gene>
<dbReference type="AlphaFoldDB" id="A0A1E3WBX6"/>
<dbReference type="PANTHER" id="PTHR43367:SF1">
    <property type="entry name" value="TWO-COMPONENT RESPONSE REGULATOR-LIKE APRR6-RELATED"/>
    <property type="match status" value="1"/>
</dbReference>
<keyword evidence="5" id="KW-1185">Reference proteome</keyword>
<accession>A0A1E3WBX6</accession>
<dbReference type="SMART" id="SM00448">
    <property type="entry name" value="REC"/>
    <property type="match status" value="1"/>
</dbReference>
<dbReference type="InterPro" id="IPR005561">
    <property type="entry name" value="ANTAR"/>
</dbReference>
<dbReference type="PANTHER" id="PTHR43367">
    <property type="match status" value="1"/>
</dbReference>
<dbReference type="InterPro" id="IPR001789">
    <property type="entry name" value="Sig_transdc_resp-reg_receiver"/>
</dbReference>
<evidence type="ECO:0000313" key="4">
    <source>
        <dbReference type="EMBL" id="ODS03318.1"/>
    </source>
</evidence>
<feature type="domain" description="Response regulatory" evidence="2">
    <location>
        <begin position="14"/>
        <end position="128"/>
    </location>
</feature>
<dbReference type="RefSeq" id="WP_069623486.1">
    <property type="nucleotide sequence ID" value="NZ_LPWD01000124.1"/>
</dbReference>
<feature type="modified residue" description="4-aspartylphosphate" evidence="1">
    <location>
        <position position="64"/>
    </location>
</feature>
<dbReference type="Pfam" id="PF03861">
    <property type="entry name" value="ANTAR"/>
    <property type="match status" value="1"/>
</dbReference>
<dbReference type="Proteomes" id="UP000095042">
    <property type="component" value="Unassembled WGS sequence"/>
</dbReference>
<dbReference type="PROSITE" id="PS50921">
    <property type="entry name" value="ANTAR"/>
    <property type="match status" value="1"/>
</dbReference>
<dbReference type="GO" id="GO:0000160">
    <property type="term" value="P:phosphorelay signal transduction system"/>
    <property type="evidence" value="ECO:0007669"/>
    <property type="project" value="InterPro"/>
</dbReference>
<dbReference type="GO" id="GO:0003723">
    <property type="term" value="F:RNA binding"/>
    <property type="evidence" value="ECO:0007669"/>
    <property type="project" value="InterPro"/>
</dbReference>
<keyword evidence="1" id="KW-0597">Phosphoprotein</keyword>
<protein>
    <submittedName>
        <fullName evidence="4">Two-component system response regulator</fullName>
    </submittedName>
</protein>
<evidence type="ECO:0000313" key="5">
    <source>
        <dbReference type="Proteomes" id="UP000095042"/>
    </source>
</evidence>
<name>A0A1E3WBX6_9HYPH</name>
<dbReference type="SMART" id="SM01012">
    <property type="entry name" value="ANTAR"/>
    <property type="match status" value="1"/>
</dbReference>
<dbReference type="PROSITE" id="PS50110">
    <property type="entry name" value="RESPONSE_REGULATORY"/>
    <property type="match status" value="1"/>
</dbReference>
<feature type="domain" description="ANTAR" evidence="3">
    <location>
        <begin position="134"/>
        <end position="195"/>
    </location>
</feature>
<proteinExistence type="predicted"/>
<dbReference type="InterPro" id="IPR008327">
    <property type="entry name" value="Sig_transdc_resp-reg_antiterm"/>
</dbReference>
<dbReference type="SUPFAM" id="SSF52172">
    <property type="entry name" value="CheY-like"/>
    <property type="match status" value="1"/>
</dbReference>